<gene>
    <name evidence="3" type="primary">LOC105306013</name>
</gene>
<organism evidence="2 3">
    <name type="scientific">Pteropus vampyrus</name>
    <name type="common">Large flying fox</name>
    <dbReference type="NCBI Taxonomy" id="132908"/>
    <lineage>
        <taxon>Eukaryota</taxon>
        <taxon>Metazoa</taxon>
        <taxon>Chordata</taxon>
        <taxon>Craniata</taxon>
        <taxon>Vertebrata</taxon>
        <taxon>Euteleostomi</taxon>
        <taxon>Mammalia</taxon>
        <taxon>Eutheria</taxon>
        <taxon>Laurasiatheria</taxon>
        <taxon>Chiroptera</taxon>
        <taxon>Yinpterochiroptera</taxon>
        <taxon>Pteropodoidea</taxon>
        <taxon>Pteropodidae</taxon>
        <taxon>Pteropodinae</taxon>
        <taxon>Pteropus</taxon>
    </lineage>
</organism>
<dbReference type="KEGG" id="pvp:105306013"/>
<feature type="region of interest" description="Disordered" evidence="1">
    <location>
        <begin position="15"/>
        <end position="38"/>
    </location>
</feature>
<name>A0A6P6BWX8_PTEVA</name>
<dbReference type="Proteomes" id="UP000515202">
    <property type="component" value="Unplaced"/>
</dbReference>
<protein>
    <submittedName>
        <fullName evidence="3">Uncharacterized protein LOC105306013 isoform X1</fullName>
    </submittedName>
</protein>
<dbReference type="RefSeq" id="XP_023379559.1">
    <property type="nucleotide sequence ID" value="XM_023523791.1"/>
</dbReference>
<sequence>MRLTFLVPERQIRGPEVGCGAEPTAPPHCRPMGGARQADEGLDPDRARNVLACSRHGGPAEATRKHRPTWSLSAQVTTARAEDWAHWRWTTCSVALRGMCLSRVTVSGVLLSRSLFSRIWHWSWKLFFSPKANKTKMLQNRVSPAETLEPALTVEAALPWRLVGGQRRPDGCQAANSRGGCRGRGLALSRRNELRWLRWLQWLQYRVRAGSRLCFSSDPVTSVPGPRPCHLGPRTPRRPGREGGGTAGHVSLGACGHEGAWVLRGRKARPRRG</sequence>
<feature type="region of interest" description="Disordered" evidence="1">
    <location>
        <begin position="225"/>
        <end position="249"/>
    </location>
</feature>
<keyword evidence="2" id="KW-1185">Reference proteome</keyword>
<dbReference type="GeneID" id="105306013"/>
<proteinExistence type="predicted"/>
<reference evidence="3" key="1">
    <citation type="submission" date="2025-08" db="UniProtKB">
        <authorList>
            <consortium name="RefSeq"/>
        </authorList>
    </citation>
    <scope>IDENTIFICATION</scope>
    <source>
        <tissue evidence="3">Kidney</tissue>
    </source>
</reference>
<evidence type="ECO:0000256" key="1">
    <source>
        <dbReference type="SAM" id="MobiDB-lite"/>
    </source>
</evidence>
<accession>A0A6P6BWX8</accession>
<evidence type="ECO:0000313" key="2">
    <source>
        <dbReference type="Proteomes" id="UP000515202"/>
    </source>
</evidence>
<evidence type="ECO:0000313" key="3">
    <source>
        <dbReference type="RefSeq" id="XP_023379559.1"/>
    </source>
</evidence>
<dbReference type="AlphaFoldDB" id="A0A6P6BWX8"/>